<name>A0A7J6SLS4_PEROL</name>
<evidence type="ECO:0000256" key="1">
    <source>
        <dbReference type="SAM" id="MobiDB-lite"/>
    </source>
</evidence>
<keyword evidence="2" id="KW-0472">Membrane</keyword>
<keyword evidence="2" id="KW-1133">Transmembrane helix</keyword>
<proteinExistence type="predicted"/>
<feature type="region of interest" description="Disordered" evidence="1">
    <location>
        <begin position="144"/>
        <end position="203"/>
    </location>
</feature>
<keyword evidence="2" id="KW-0812">Transmembrane</keyword>
<dbReference type="EMBL" id="JABANM010014117">
    <property type="protein sequence ID" value="KAF4733176.1"/>
    <property type="molecule type" value="Genomic_DNA"/>
</dbReference>
<protein>
    <recommendedName>
        <fullName evidence="6">Transmembrane protein</fullName>
    </recommendedName>
</protein>
<feature type="transmembrane region" description="Helical" evidence="2">
    <location>
        <begin position="106"/>
        <end position="128"/>
    </location>
</feature>
<reference evidence="4 5" key="1">
    <citation type="submission" date="2020-04" db="EMBL/GenBank/DDBJ databases">
        <title>Perkinsus olseni comparative genomics.</title>
        <authorList>
            <person name="Bogema D.R."/>
        </authorList>
    </citation>
    <scope>NUCLEOTIDE SEQUENCE [LARGE SCALE GENOMIC DNA]</scope>
    <source>
        <strain evidence="4">ATCC PRA-205</strain>
    </source>
</reference>
<evidence type="ECO:0000256" key="2">
    <source>
        <dbReference type="SAM" id="Phobius"/>
    </source>
</evidence>
<dbReference type="AlphaFoldDB" id="A0A7J6SLS4"/>
<evidence type="ECO:0008006" key="6">
    <source>
        <dbReference type="Google" id="ProtNLM"/>
    </source>
</evidence>
<evidence type="ECO:0000313" key="5">
    <source>
        <dbReference type="Proteomes" id="UP000574390"/>
    </source>
</evidence>
<feature type="compositionally biased region" description="Polar residues" evidence="1">
    <location>
        <begin position="194"/>
        <end position="203"/>
    </location>
</feature>
<feature type="chain" id="PRO_5029529933" description="Transmembrane protein" evidence="3">
    <location>
        <begin position="34"/>
        <end position="203"/>
    </location>
</feature>
<comment type="caution">
    <text evidence="4">The sequence shown here is derived from an EMBL/GenBank/DDBJ whole genome shotgun (WGS) entry which is preliminary data.</text>
</comment>
<accession>A0A7J6SLS4</accession>
<sequence>MFQFASLYALSLLSNSMLHACYLPLLVSCSVLASSEPTLHGYRAAAAAIELRDASSSIRRASRHSKRGAAPPPERVAEVVPADEAELMPVHGRTAKMSTEESSVRAVPITVFCIVVLSIVVTVVRLVVVTKRKNAESAVVRKSDRVVEHSSKGEDVVEISQRRNGDGDDAVDDELNASSESTSAASDEEPTAAGTPSVNVSFD</sequence>
<organism evidence="4 5">
    <name type="scientific">Perkinsus olseni</name>
    <name type="common">Perkinsus atlanticus</name>
    <dbReference type="NCBI Taxonomy" id="32597"/>
    <lineage>
        <taxon>Eukaryota</taxon>
        <taxon>Sar</taxon>
        <taxon>Alveolata</taxon>
        <taxon>Perkinsozoa</taxon>
        <taxon>Perkinsea</taxon>
        <taxon>Perkinsida</taxon>
        <taxon>Perkinsidae</taxon>
        <taxon>Perkinsus</taxon>
    </lineage>
</organism>
<evidence type="ECO:0000313" key="4">
    <source>
        <dbReference type="EMBL" id="KAF4733176.1"/>
    </source>
</evidence>
<keyword evidence="3" id="KW-0732">Signal</keyword>
<dbReference type="Proteomes" id="UP000574390">
    <property type="component" value="Unassembled WGS sequence"/>
</dbReference>
<gene>
    <name evidence="4" type="ORF">FOZ62_020164</name>
</gene>
<feature type="signal peptide" evidence="3">
    <location>
        <begin position="1"/>
        <end position="33"/>
    </location>
</feature>
<feature type="compositionally biased region" description="Basic and acidic residues" evidence="1">
    <location>
        <begin position="144"/>
        <end position="166"/>
    </location>
</feature>
<evidence type="ECO:0000256" key="3">
    <source>
        <dbReference type="SAM" id="SignalP"/>
    </source>
</evidence>